<name>A0A166CU69_9AGAM</name>
<dbReference type="EMBL" id="KV417624">
    <property type="protein sequence ID" value="KZP14007.1"/>
    <property type="molecule type" value="Genomic_DNA"/>
</dbReference>
<keyword evidence="2" id="KW-1185">Reference proteome</keyword>
<accession>A0A166CU69</accession>
<dbReference type="AlphaFoldDB" id="A0A166CU69"/>
<evidence type="ECO:0000313" key="2">
    <source>
        <dbReference type="Proteomes" id="UP000076532"/>
    </source>
</evidence>
<proteinExistence type="predicted"/>
<gene>
    <name evidence="1" type="ORF">FIBSPDRAFT_119490</name>
</gene>
<dbReference type="Proteomes" id="UP000076532">
    <property type="component" value="Unassembled WGS sequence"/>
</dbReference>
<protein>
    <submittedName>
        <fullName evidence="1">Uncharacterized protein</fullName>
    </submittedName>
</protein>
<reference evidence="1 2" key="1">
    <citation type="journal article" date="2016" name="Mol. Biol. Evol.">
        <title>Comparative Genomics of Early-Diverging Mushroom-Forming Fungi Provides Insights into the Origins of Lignocellulose Decay Capabilities.</title>
        <authorList>
            <person name="Nagy L.G."/>
            <person name="Riley R."/>
            <person name="Tritt A."/>
            <person name="Adam C."/>
            <person name="Daum C."/>
            <person name="Floudas D."/>
            <person name="Sun H."/>
            <person name="Yadav J.S."/>
            <person name="Pangilinan J."/>
            <person name="Larsson K.H."/>
            <person name="Matsuura K."/>
            <person name="Barry K."/>
            <person name="Labutti K."/>
            <person name="Kuo R."/>
            <person name="Ohm R.A."/>
            <person name="Bhattacharya S.S."/>
            <person name="Shirouzu T."/>
            <person name="Yoshinaga Y."/>
            <person name="Martin F.M."/>
            <person name="Grigoriev I.V."/>
            <person name="Hibbett D.S."/>
        </authorList>
    </citation>
    <scope>NUCLEOTIDE SEQUENCE [LARGE SCALE GENOMIC DNA]</scope>
    <source>
        <strain evidence="1 2">CBS 109695</strain>
    </source>
</reference>
<sequence length="89" mass="9980">MLCCDPHFTPYPLLSLFSLSMLPFGADVQSQTYHSLFSNADLPVCCVAFSSIFWWDKGRKKVTAMCPSEPFCTAHRDVRSWPTCNPSVG</sequence>
<organism evidence="1 2">
    <name type="scientific">Athelia psychrophila</name>
    <dbReference type="NCBI Taxonomy" id="1759441"/>
    <lineage>
        <taxon>Eukaryota</taxon>
        <taxon>Fungi</taxon>
        <taxon>Dikarya</taxon>
        <taxon>Basidiomycota</taxon>
        <taxon>Agaricomycotina</taxon>
        <taxon>Agaricomycetes</taxon>
        <taxon>Agaricomycetidae</taxon>
        <taxon>Atheliales</taxon>
        <taxon>Atheliaceae</taxon>
        <taxon>Athelia</taxon>
    </lineage>
</organism>
<evidence type="ECO:0000313" key="1">
    <source>
        <dbReference type="EMBL" id="KZP14007.1"/>
    </source>
</evidence>